<dbReference type="AlphaFoldDB" id="A0A0V1BRP8"/>
<evidence type="ECO:0000313" key="2">
    <source>
        <dbReference type="Proteomes" id="UP000054776"/>
    </source>
</evidence>
<name>A0A0V1BRP8_TRISP</name>
<dbReference type="EMBL" id="JYDH01000017">
    <property type="protein sequence ID" value="KRY39615.1"/>
    <property type="molecule type" value="Genomic_DNA"/>
</dbReference>
<gene>
    <name evidence="1" type="ORF">T01_7653</name>
</gene>
<proteinExistence type="predicted"/>
<sequence>MKSKITFYCQKNKYNIVKKCFKLNYKSYNQLDDKIMLCSVMKIDDCLLYGCGQKYVTVRLYH</sequence>
<keyword evidence="2" id="KW-1185">Reference proteome</keyword>
<reference evidence="1 2" key="1">
    <citation type="submission" date="2015-01" db="EMBL/GenBank/DDBJ databases">
        <title>Evolution of Trichinella species and genotypes.</title>
        <authorList>
            <person name="Korhonen P.K."/>
            <person name="Edoardo P."/>
            <person name="Giuseppe L.R."/>
            <person name="Gasser R.B."/>
        </authorList>
    </citation>
    <scope>NUCLEOTIDE SEQUENCE [LARGE SCALE GENOMIC DNA]</scope>
    <source>
        <strain evidence="1">ISS3</strain>
    </source>
</reference>
<accession>A0A0V1BRP8</accession>
<comment type="caution">
    <text evidence="1">The sequence shown here is derived from an EMBL/GenBank/DDBJ whole genome shotgun (WGS) entry which is preliminary data.</text>
</comment>
<dbReference type="InParanoid" id="A0A0V1BRP8"/>
<organism evidence="1 2">
    <name type="scientific">Trichinella spiralis</name>
    <name type="common">Trichina worm</name>
    <dbReference type="NCBI Taxonomy" id="6334"/>
    <lineage>
        <taxon>Eukaryota</taxon>
        <taxon>Metazoa</taxon>
        <taxon>Ecdysozoa</taxon>
        <taxon>Nematoda</taxon>
        <taxon>Enoplea</taxon>
        <taxon>Dorylaimia</taxon>
        <taxon>Trichinellida</taxon>
        <taxon>Trichinellidae</taxon>
        <taxon>Trichinella</taxon>
    </lineage>
</organism>
<protein>
    <submittedName>
        <fullName evidence="1">Uncharacterized protein</fullName>
    </submittedName>
</protein>
<evidence type="ECO:0000313" key="1">
    <source>
        <dbReference type="EMBL" id="KRY39615.1"/>
    </source>
</evidence>
<dbReference type="Proteomes" id="UP000054776">
    <property type="component" value="Unassembled WGS sequence"/>
</dbReference>